<dbReference type="InterPro" id="IPR003768">
    <property type="entry name" value="ScpA"/>
</dbReference>
<keyword evidence="3" id="KW-1185">Reference proteome</keyword>
<dbReference type="Pfam" id="PF02616">
    <property type="entry name" value="SMC_ScpA"/>
    <property type="match status" value="1"/>
</dbReference>
<dbReference type="EMBL" id="JAWXYB010000018">
    <property type="protein sequence ID" value="MDX5930724.1"/>
    <property type="molecule type" value="Genomic_DNA"/>
</dbReference>
<reference evidence="2 3" key="1">
    <citation type="submission" date="2023-11" db="EMBL/GenBank/DDBJ databases">
        <title>MicrobeMod: A computational toolkit for identifying prokaryotic methylation and restriction-modification with nanopore sequencing.</title>
        <authorList>
            <person name="Crits-Christoph A."/>
            <person name="Kang S.C."/>
            <person name="Lee H."/>
            <person name="Ostrov N."/>
        </authorList>
    </citation>
    <scope>NUCLEOTIDE SEQUENCE [LARGE SCALE GENOMIC DNA]</scope>
    <source>
        <strain evidence="2 3">DSMZ 700</strain>
    </source>
</reference>
<dbReference type="Proteomes" id="UP001279553">
    <property type="component" value="Unassembled WGS sequence"/>
</dbReference>
<organism evidence="2 3">
    <name type="scientific">Acidiphilium acidophilum</name>
    <name type="common">Thiobacillus acidophilus</name>
    <dbReference type="NCBI Taxonomy" id="76588"/>
    <lineage>
        <taxon>Bacteria</taxon>
        <taxon>Pseudomonadati</taxon>
        <taxon>Pseudomonadota</taxon>
        <taxon>Alphaproteobacteria</taxon>
        <taxon>Acetobacterales</taxon>
        <taxon>Acidocellaceae</taxon>
        <taxon>Acidiphilium</taxon>
    </lineage>
</organism>
<evidence type="ECO:0000313" key="2">
    <source>
        <dbReference type="EMBL" id="MDX5930724.1"/>
    </source>
</evidence>
<dbReference type="AlphaFoldDB" id="A0AAW9DQ91"/>
<evidence type="ECO:0000313" key="3">
    <source>
        <dbReference type="Proteomes" id="UP001279553"/>
    </source>
</evidence>
<name>A0AAW9DQ91_ACIAO</name>
<comment type="caution">
    <text evidence="2">The sequence shown here is derived from an EMBL/GenBank/DDBJ whole genome shotgun (WGS) entry which is preliminary data.</text>
</comment>
<gene>
    <name evidence="2" type="ORF">SIL87_08115</name>
</gene>
<dbReference type="RefSeq" id="WP_319613652.1">
    <property type="nucleotide sequence ID" value="NZ_JAWXYB010000018.1"/>
</dbReference>
<evidence type="ECO:0000256" key="1">
    <source>
        <dbReference type="ARBA" id="ARBA00044777"/>
    </source>
</evidence>
<dbReference type="PANTHER" id="PTHR33969">
    <property type="entry name" value="SEGREGATION AND CONDENSATION PROTEIN A"/>
    <property type="match status" value="1"/>
</dbReference>
<accession>A0AAW9DQ91</accession>
<proteinExistence type="predicted"/>
<dbReference type="PANTHER" id="PTHR33969:SF2">
    <property type="entry name" value="SEGREGATION AND CONDENSATION PROTEIN A"/>
    <property type="match status" value="1"/>
</dbReference>
<dbReference type="Gene3D" id="6.10.250.2410">
    <property type="match status" value="1"/>
</dbReference>
<protein>
    <recommendedName>
        <fullName evidence="1">Segregation and condensation protein A</fullName>
    </recommendedName>
</protein>
<sequence>MPVTEPAPVTESFIVRFEGFEGPLDLLLDLARTQKLDLATISILSLVDQYLAIIEGARKIRLELAADWLVMAAWLAWLKSRLLLPDPETIEEAELSADLLADRLRALEAIRAAAAWLNQRPQLGLDVFPRGTPEDFTEIDRSRLKLDVPALLAGYLAARRRSGAKRRYRPKPVTYWTVQQALERLTRLIGSTPDWSDLASFLPDSPDSPLAHRAALSSTLIASLELARNGVLTLRQEQDFAPILLRATEAAPISPHPTPTPAS</sequence>